<dbReference type="Proteomes" id="UP000825015">
    <property type="component" value="Chromosome"/>
</dbReference>
<name>A0ACA8R650_METAZ</name>
<keyword evidence="2" id="KW-1185">Reference proteome</keyword>
<evidence type="ECO:0000313" key="1">
    <source>
        <dbReference type="EMBL" id="BBL62883.1"/>
    </source>
</evidence>
<organism evidence="1 2">
    <name type="scientific">Methanobrevibacter arboriphilus</name>
    <dbReference type="NCBI Taxonomy" id="39441"/>
    <lineage>
        <taxon>Archaea</taxon>
        <taxon>Methanobacteriati</taxon>
        <taxon>Methanobacteriota</taxon>
        <taxon>Methanomada group</taxon>
        <taxon>Methanobacteria</taxon>
        <taxon>Methanobacteriales</taxon>
        <taxon>Methanobacteriaceae</taxon>
        <taxon>Methanobrevibacter</taxon>
    </lineage>
</organism>
<dbReference type="EMBL" id="AP019779">
    <property type="protein sequence ID" value="BBL62883.1"/>
    <property type="molecule type" value="Genomic_DNA"/>
</dbReference>
<sequence>MVESAALVSLTHTPIKKTMSKAKAIILYLFEIIFLEMPKIVIPPKIMKKPIQQ</sequence>
<gene>
    <name evidence="1" type="ORF">MarbSA_19230</name>
</gene>
<protein>
    <submittedName>
        <fullName evidence="1">Uncharacterized protein</fullName>
    </submittedName>
</protein>
<reference evidence="1" key="1">
    <citation type="submission" date="2019-06" db="EMBL/GenBank/DDBJ databases">
        <title>Complete genome sequence of Methanobrevibacter arboriphilus strain SA.</title>
        <authorList>
            <person name="Asakawa S."/>
        </authorList>
    </citation>
    <scope>NUCLEOTIDE SEQUENCE</scope>
    <source>
        <strain evidence="1">SA</strain>
    </source>
</reference>
<evidence type="ECO:0000313" key="2">
    <source>
        <dbReference type="Proteomes" id="UP000825015"/>
    </source>
</evidence>
<proteinExistence type="predicted"/>
<accession>A0ACA8R650</accession>